<keyword evidence="3 5" id="KW-1133">Transmembrane helix</keyword>
<protein>
    <submittedName>
        <fullName evidence="7">ABC superfamily ATP binding cassette transporter, membrane protein</fullName>
    </submittedName>
</protein>
<feature type="transmembrane region" description="Helical" evidence="5">
    <location>
        <begin position="269"/>
        <end position="297"/>
    </location>
</feature>
<dbReference type="STRING" id="888816.HMPREF9389_2003"/>
<dbReference type="HOGENOM" id="CLU_046841_1_1_9"/>
<dbReference type="GO" id="GO:0016020">
    <property type="term" value="C:membrane"/>
    <property type="evidence" value="ECO:0007669"/>
    <property type="project" value="UniProtKB-SubCell"/>
</dbReference>
<organism evidence="7 8">
    <name type="scientific">Streptococcus sanguinis SK355</name>
    <dbReference type="NCBI Taxonomy" id="888816"/>
    <lineage>
        <taxon>Bacteria</taxon>
        <taxon>Bacillati</taxon>
        <taxon>Bacillota</taxon>
        <taxon>Bacilli</taxon>
        <taxon>Lactobacillales</taxon>
        <taxon>Streptococcaceae</taxon>
        <taxon>Streptococcus</taxon>
    </lineage>
</organism>
<evidence type="ECO:0000256" key="2">
    <source>
        <dbReference type="ARBA" id="ARBA00022692"/>
    </source>
</evidence>
<name>F3UT45_STRSA</name>
<feature type="transmembrane region" description="Helical" evidence="5">
    <location>
        <begin position="359"/>
        <end position="377"/>
    </location>
</feature>
<evidence type="ECO:0000259" key="6">
    <source>
        <dbReference type="Pfam" id="PF12698"/>
    </source>
</evidence>
<feature type="transmembrane region" description="Helical" evidence="5">
    <location>
        <begin position="171"/>
        <end position="189"/>
    </location>
</feature>
<comment type="subcellular location">
    <subcellularLocation>
        <location evidence="1">Membrane</location>
        <topology evidence="1">Multi-pass membrane protein</topology>
    </subcellularLocation>
</comment>
<dbReference type="EMBL" id="AFFN01000029">
    <property type="protein sequence ID" value="EGJ37266.1"/>
    <property type="molecule type" value="Genomic_DNA"/>
</dbReference>
<evidence type="ECO:0000256" key="4">
    <source>
        <dbReference type="ARBA" id="ARBA00023136"/>
    </source>
</evidence>
<dbReference type="Pfam" id="PF12698">
    <property type="entry name" value="ABC2_membrane_3"/>
    <property type="match status" value="1"/>
</dbReference>
<gene>
    <name evidence="7" type="ORF">HMPREF9389_2003</name>
</gene>
<proteinExistence type="predicted"/>
<dbReference type="eggNOG" id="COG1668">
    <property type="taxonomic scope" value="Bacteria"/>
</dbReference>
<feature type="transmembrane region" description="Helical" evidence="5">
    <location>
        <begin position="221"/>
        <end position="249"/>
    </location>
</feature>
<evidence type="ECO:0000256" key="1">
    <source>
        <dbReference type="ARBA" id="ARBA00004141"/>
    </source>
</evidence>
<evidence type="ECO:0000256" key="3">
    <source>
        <dbReference type="ARBA" id="ARBA00022989"/>
    </source>
</evidence>
<feature type="domain" description="ABC-2 type transporter transmembrane" evidence="6">
    <location>
        <begin position="19"/>
        <end position="375"/>
    </location>
</feature>
<keyword evidence="4 5" id="KW-0472">Membrane</keyword>
<keyword evidence="2 5" id="KW-0812">Transmembrane</keyword>
<evidence type="ECO:0000313" key="8">
    <source>
        <dbReference type="Proteomes" id="UP000005589"/>
    </source>
</evidence>
<dbReference type="Proteomes" id="UP000005589">
    <property type="component" value="Unassembled WGS sequence"/>
</dbReference>
<dbReference type="InterPro" id="IPR013525">
    <property type="entry name" value="ABC2_TM"/>
</dbReference>
<dbReference type="AlphaFoldDB" id="F3UT45"/>
<feature type="transmembrane region" description="Helical" evidence="5">
    <location>
        <begin position="309"/>
        <end position="339"/>
    </location>
</feature>
<accession>F3UT45</accession>
<dbReference type="GO" id="GO:0140359">
    <property type="term" value="F:ABC-type transporter activity"/>
    <property type="evidence" value="ECO:0007669"/>
    <property type="project" value="InterPro"/>
</dbReference>
<dbReference type="RefSeq" id="WP_002930942.1">
    <property type="nucleotide sequence ID" value="NZ_GL890993.1"/>
</dbReference>
<reference evidence="7 8" key="1">
    <citation type="submission" date="2011-03" db="EMBL/GenBank/DDBJ databases">
        <authorList>
            <person name="Muzny D."/>
            <person name="Qin X."/>
            <person name="Deng J."/>
            <person name="Jiang H."/>
            <person name="Liu Y."/>
            <person name="Qu J."/>
            <person name="Song X.-Z."/>
            <person name="Zhang L."/>
            <person name="Thornton R."/>
            <person name="Coyle M."/>
            <person name="Francisco L."/>
            <person name="Jackson L."/>
            <person name="Javaid M."/>
            <person name="Korchina V."/>
            <person name="Kovar C."/>
            <person name="Mata R."/>
            <person name="Mathew T."/>
            <person name="Ngo R."/>
            <person name="Nguyen L."/>
            <person name="Nguyen N."/>
            <person name="Okwuonu G."/>
            <person name="Ongeri F."/>
            <person name="Pham C."/>
            <person name="Simmons D."/>
            <person name="Wilczek-Boney K."/>
            <person name="Hale W."/>
            <person name="Jakkamsetti A."/>
            <person name="Pham P."/>
            <person name="Ruth R."/>
            <person name="San Lucas F."/>
            <person name="Warren J."/>
            <person name="Zhang J."/>
            <person name="Zhao Z."/>
            <person name="Zhou C."/>
            <person name="Zhu D."/>
            <person name="Lee S."/>
            <person name="Bess C."/>
            <person name="Blankenburg K."/>
            <person name="Forbes L."/>
            <person name="Fu Q."/>
            <person name="Gubbala S."/>
            <person name="Hirani K."/>
            <person name="Jayaseelan J.C."/>
            <person name="Lara F."/>
            <person name="Munidasa M."/>
            <person name="Palculict T."/>
            <person name="Patil S."/>
            <person name="Pu L.-L."/>
            <person name="Saada N."/>
            <person name="Tang L."/>
            <person name="Weissenberger G."/>
            <person name="Zhu Y."/>
            <person name="Hemphill L."/>
            <person name="Shang Y."/>
            <person name="Youmans B."/>
            <person name="Ayvaz T."/>
            <person name="Ross M."/>
            <person name="Santibanez J."/>
            <person name="Aqrawi P."/>
            <person name="Gross S."/>
            <person name="Joshi V."/>
            <person name="Fowler G."/>
            <person name="Nazareth L."/>
            <person name="Reid J."/>
            <person name="Worley K."/>
            <person name="Petrosino J."/>
            <person name="Highlander S."/>
            <person name="Gibbs R."/>
        </authorList>
    </citation>
    <scope>NUCLEOTIDE SEQUENCE [LARGE SCALE GENOMIC DNA]</scope>
    <source>
        <strain evidence="7 8">SK355</strain>
    </source>
</reference>
<evidence type="ECO:0000313" key="7">
    <source>
        <dbReference type="EMBL" id="EGJ37266.1"/>
    </source>
</evidence>
<dbReference type="PANTHER" id="PTHR43471">
    <property type="entry name" value="ABC TRANSPORTER PERMEASE"/>
    <property type="match status" value="1"/>
</dbReference>
<evidence type="ECO:0000256" key="5">
    <source>
        <dbReference type="SAM" id="Phobius"/>
    </source>
</evidence>
<dbReference type="PANTHER" id="PTHR43471:SF3">
    <property type="entry name" value="ABC TRANSPORTER PERMEASE PROTEIN NATB"/>
    <property type="match status" value="1"/>
</dbReference>
<comment type="caution">
    <text evidence="7">The sequence shown here is derived from an EMBL/GenBank/DDBJ whole genome shotgun (WGS) entry which is preliminary data.</text>
</comment>
<dbReference type="PATRIC" id="fig|888816.3.peg.1960"/>
<feature type="transmembrane region" description="Helical" evidence="5">
    <location>
        <begin position="21"/>
        <end position="41"/>
    </location>
</feature>
<sequence>MKQVWIVAKETYLRHVKSWSFVLMVLAPFLMLGVSLGVGYLQGASSGNQADKIALVSSEAEVLDSFSMENNFTKSYKDEAGAKKAIKEEKILGYVIVKLENNQIKATYHGEGNMKQEDKLFLLQTLNQLQTNINVSQANLSKEQVTALNRAPKFTEKINEAKEQKKAFQKIGFFLISMIIYMILLTYSASTAQDIANEKGTKIMEVIFSSIKASQYFYGRLIGILGVIMTHFGIYILGGLALILFGSNIDFVRNFIDESPEILNQLGSIFSPATIGFAVLGVCAYVVLSAFCGSLVVRIEDAQKATQPIIFLVMIGLFGSMSLGQTDSFILKIGSYLPFLSTFFMPQRLINGYASNMEALISFLVLLAFTFGMAWYIGRIYAGLILQTDDIGFIKSFKKALTHK</sequence>